<dbReference type="AlphaFoldDB" id="D5E937"/>
<name>D5E937_METMS</name>
<gene>
    <name evidence="2" type="ordered locus">Mmah_0153</name>
</gene>
<protein>
    <recommendedName>
        <fullName evidence="4">S-layer-like domain-containing protein</fullName>
    </recommendedName>
</protein>
<dbReference type="HOGENOM" id="CLU_028008_0_0_2"/>
<accession>D5E937</accession>
<dbReference type="OrthoDB" id="56770at2157"/>
<evidence type="ECO:0000256" key="1">
    <source>
        <dbReference type="SAM" id="Phobius"/>
    </source>
</evidence>
<keyword evidence="3" id="KW-1185">Reference proteome</keyword>
<keyword evidence="1" id="KW-0812">Transmembrane</keyword>
<proteinExistence type="predicted"/>
<evidence type="ECO:0000313" key="3">
    <source>
        <dbReference type="Proteomes" id="UP000001059"/>
    </source>
</evidence>
<evidence type="ECO:0008006" key="4">
    <source>
        <dbReference type="Google" id="ProtNLM"/>
    </source>
</evidence>
<dbReference type="RefSeq" id="WP_013036631.1">
    <property type="nucleotide sequence ID" value="NC_014002.1"/>
</dbReference>
<keyword evidence="1" id="KW-0472">Membrane</keyword>
<feature type="transmembrane region" description="Helical" evidence="1">
    <location>
        <begin position="351"/>
        <end position="370"/>
    </location>
</feature>
<keyword evidence="1" id="KW-1133">Transmembrane helix</keyword>
<organism evidence="2 3">
    <name type="scientific">Methanohalophilus mahii (strain ATCC 35705 / DSM 5219 / SLP)</name>
    <dbReference type="NCBI Taxonomy" id="547558"/>
    <lineage>
        <taxon>Archaea</taxon>
        <taxon>Methanobacteriati</taxon>
        <taxon>Methanobacteriota</taxon>
        <taxon>Stenosarchaea group</taxon>
        <taxon>Methanomicrobia</taxon>
        <taxon>Methanosarcinales</taxon>
        <taxon>Methanosarcinaceae</taxon>
        <taxon>Methanohalophilus</taxon>
    </lineage>
</organism>
<sequence length="381" mass="41905" precursor="true">MIARNTVLLTILCLIFLSSSTAIGTSIDFNVSEIENDDSIYWTVSPQRSDNFNFGDNFYTTYGGPDLKAHILGNNEFSSGDIYNLNINLANKGTITGFEIENEADDDLDIKLQAIEKGYETERTTAIGITSVLLSPHSFIDVKSGPQESGTLRSGEQTQSSPKFIVDIDDDAPAGTYFLVLRTVYGYQENVQVSGDELTAEGNIKDVEIGMWYEARSQNHTIPLIIKKEANFEVVNVTSDLRSGEGGVLKVTYRNTGNLPAKDATAKISVYTPFSTTDDQAFLGTLEAGDTAQGVFSLNVDETTISKNHSINSEIRYEDTESKTQLSDTMKISVQTLPAISLKDKILGNTWILVILVILMVASAGMVIYMKLIRKENKIRP</sequence>
<dbReference type="GeneID" id="8982284"/>
<reference evidence="2 3" key="1">
    <citation type="submission" date="2010-03" db="EMBL/GenBank/DDBJ databases">
        <title>The complete genome of Methanohalophilus mahii DSM 5219.</title>
        <authorList>
            <consortium name="US DOE Joint Genome Institute (JGI-PGF)"/>
            <person name="Lucas S."/>
            <person name="Copeland A."/>
            <person name="Lapidus A."/>
            <person name="Glavina del Rio T."/>
            <person name="Dalin E."/>
            <person name="Tice H."/>
            <person name="Bruce D."/>
            <person name="Goodwin L."/>
            <person name="Pitluck S."/>
            <person name="Kyrpides N."/>
            <person name="Mavromatis K."/>
            <person name="Ivanova N."/>
            <person name="Lykidis A."/>
            <person name="Saunders E."/>
            <person name="Brettin T."/>
            <person name="Detter J.C."/>
            <person name="Han C."/>
            <person name="Land M."/>
            <person name="Hauser L."/>
            <person name="Markowitz V."/>
            <person name="Cheng J.-F."/>
            <person name="Hugenholtz P."/>
            <person name="Woyke T."/>
            <person name="Wu D."/>
            <person name="Spring S."/>
            <person name="Schneider S."/>
            <person name="Schroeder M."/>
            <person name="Klenk H.-P."/>
            <person name="Eisen J.A."/>
        </authorList>
    </citation>
    <scope>NUCLEOTIDE SEQUENCE [LARGE SCALE GENOMIC DNA]</scope>
    <source>
        <strain evidence="3">ATCC 35705 / DSM 5219 / SLP</strain>
    </source>
</reference>
<dbReference type="PANTHER" id="PTHR35902">
    <property type="entry name" value="S-LAYER DOMAIN-LIKE PROTEIN-RELATED"/>
    <property type="match status" value="1"/>
</dbReference>
<evidence type="ECO:0000313" key="2">
    <source>
        <dbReference type="EMBL" id="ADE35688.1"/>
    </source>
</evidence>
<dbReference type="KEGG" id="mmh:Mmah_0153"/>
<dbReference type="PANTHER" id="PTHR35902:SF3">
    <property type="entry name" value="NPCBM-ASSOCIATED, NEW3 DOMAIN OF ALPHA-GALACTOSIDASE"/>
    <property type="match status" value="1"/>
</dbReference>
<dbReference type="Proteomes" id="UP000001059">
    <property type="component" value="Chromosome"/>
</dbReference>
<dbReference type="EMBL" id="CP001994">
    <property type="protein sequence ID" value="ADE35688.1"/>
    <property type="molecule type" value="Genomic_DNA"/>
</dbReference>
<dbReference type="STRING" id="547558.Mmah_0153"/>